<dbReference type="InterPro" id="IPR008538">
    <property type="entry name" value="Uma2"/>
</dbReference>
<dbReference type="EMBL" id="SJKA01000002">
    <property type="protein sequence ID" value="TCC39936.1"/>
    <property type="molecule type" value="Genomic_DNA"/>
</dbReference>
<dbReference type="InterPro" id="IPR011335">
    <property type="entry name" value="Restrct_endonuc-II-like"/>
</dbReference>
<evidence type="ECO:0000313" key="2">
    <source>
        <dbReference type="EMBL" id="TCC39936.1"/>
    </source>
</evidence>
<keyword evidence="2" id="KW-0378">Hydrolase</keyword>
<dbReference type="AlphaFoldDB" id="A0A4R0J6F0"/>
<dbReference type="Pfam" id="PF05685">
    <property type="entry name" value="Uma2"/>
    <property type="match status" value="1"/>
</dbReference>
<dbReference type="Proteomes" id="UP000292695">
    <property type="component" value="Unassembled WGS sequence"/>
</dbReference>
<dbReference type="PANTHER" id="PTHR35400:SF3">
    <property type="entry name" value="SLL1072 PROTEIN"/>
    <property type="match status" value="1"/>
</dbReference>
<keyword evidence="2" id="KW-0255">Endonuclease</keyword>
<evidence type="ECO:0000313" key="3">
    <source>
        <dbReference type="Proteomes" id="UP000292695"/>
    </source>
</evidence>
<protein>
    <submittedName>
        <fullName evidence="2">Uma2 family endonuclease</fullName>
    </submittedName>
</protein>
<comment type="caution">
    <text evidence="2">The sequence shown here is derived from an EMBL/GenBank/DDBJ whole genome shotgun (WGS) entry which is preliminary data.</text>
</comment>
<evidence type="ECO:0000259" key="1">
    <source>
        <dbReference type="Pfam" id="PF05685"/>
    </source>
</evidence>
<dbReference type="OrthoDB" id="9799703at2"/>
<proteinExistence type="predicted"/>
<keyword evidence="2" id="KW-0540">Nuclease</keyword>
<reference evidence="2 3" key="1">
    <citation type="submission" date="2019-02" db="EMBL/GenBank/DDBJ databases">
        <title>Kribbella capetownensis sp. nov. and Kribbella speibonae sp. nov., isolated from soil.</title>
        <authorList>
            <person name="Curtis S.M."/>
            <person name="Norton I."/>
            <person name="Everest G.J."/>
            <person name="Meyers P.R."/>
        </authorList>
    </citation>
    <scope>NUCLEOTIDE SEQUENCE [LARGE SCALE GENOMIC DNA]</scope>
    <source>
        <strain evidence="2 3">DSM 27082</strain>
    </source>
</reference>
<dbReference type="SUPFAM" id="SSF52980">
    <property type="entry name" value="Restriction endonuclease-like"/>
    <property type="match status" value="1"/>
</dbReference>
<feature type="domain" description="Putative restriction endonuclease" evidence="1">
    <location>
        <begin position="2"/>
        <end position="146"/>
    </location>
</feature>
<dbReference type="Gene3D" id="3.90.1570.10">
    <property type="entry name" value="tt1808, chain A"/>
    <property type="match status" value="1"/>
</dbReference>
<dbReference type="GO" id="GO:0004519">
    <property type="term" value="F:endonuclease activity"/>
    <property type="evidence" value="ECO:0007669"/>
    <property type="project" value="UniProtKB-KW"/>
</dbReference>
<organism evidence="2 3">
    <name type="scientific">Kribbella sindirgiensis</name>
    <dbReference type="NCBI Taxonomy" id="1124744"/>
    <lineage>
        <taxon>Bacteria</taxon>
        <taxon>Bacillati</taxon>
        <taxon>Actinomycetota</taxon>
        <taxon>Actinomycetes</taxon>
        <taxon>Propionibacteriales</taxon>
        <taxon>Kribbellaceae</taxon>
        <taxon>Kribbella</taxon>
    </lineage>
</organism>
<dbReference type="CDD" id="cd06260">
    <property type="entry name" value="DUF820-like"/>
    <property type="match status" value="1"/>
</dbReference>
<gene>
    <name evidence="2" type="ORF">E0H50_05740</name>
</gene>
<accession>A0A4R0J6F0</accession>
<dbReference type="PANTHER" id="PTHR35400">
    <property type="entry name" value="SLR1083 PROTEIN"/>
    <property type="match status" value="1"/>
</dbReference>
<keyword evidence="3" id="KW-1185">Reference proteome</keyword>
<name>A0A4R0J6F0_9ACTN</name>
<sequence>MRHEVVDGLLIVSYPPSSVHQQALDNLFAQLTGPCPEHLEVLREPTDFRPSDQRRLLPDLLVVPSEESTSRRVAQVALVVEVIQPTTRMVDQLLKRALYEETGVPAYWMLDAEEMTLTVLEMEGGRYVERAVVGEGGVFEAEVPFPVRVGVSRSRG</sequence>
<dbReference type="InterPro" id="IPR012296">
    <property type="entry name" value="Nuclease_put_TT1808"/>
</dbReference>